<proteinExistence type="predicted"/>
<sequence length="235" mass="26747">MQRTGWTTTQHDALIYAFIDEVKNHPDYQLAKSGHYEHAVLLAQSFINDNIIQKIDNNYKNPIILPIMAEEKQGKNAIPMGMADVINRYTGWKVSENIYQINKAGHTGANGWHRITTPALFMGDVIIDAEYLILDDFIGMGSTLANIKSFIENAGAKIAGFEVLTGKPESSQLYLRSKTLENLREKHGKFEKEFKEIVKFDYSCLTESEARYLLRAKTIERIRNQLTRSICENDG</sequence>
<reference evidence="1 2" key="1">
    <citation type="journal article" date="2016" name="Front. Microbiol.">
        <title>Single-Cell (Meta-)Genomics of a Dimorphic Candidatus Thiomargarita nelsonii Reveals Genomic Plasticity.</title>
        <authorList>
            <person name="Flood B.E."/>
            <person name="Fliss P."/>
            <person name="Jones D.S."/>
            <person name="Dick G.J."/>
            <person name="Jain S."/>
            <person name="Kaster A.K."/>
            <person name="Winkel M."/>
            <person name="Mussmann M."/>
            <person name="Bailey J."/>
        </authorList>
    </citation>
    <scope>NUCLEOTIDE SEQUENCE [LARGE SCALE GENOMIC DNA]</scope>
    <source>
        <strain evidence="1">Hydrate Ridge</strain>
    </source>
</reference>
<dbReference type="EMBL" id="JSZA02000070">
    <property type="protein sequence ID" value="TGO02850.1"/>
    <property type="molecule type" value="Genomic_DNA"/>
</dbReference>
<dbReference type="SUPFAM" id="SSF53271">
    <property type="entry name" value="PRTase-like"/>
    <property type="match status" value="1"/>
</dbReference>
<evidence type="ECO:0000313" key="2">
    <source>
        <dbReference type="Proteomes" id="UP000030428"/>
    </source>
</evidence>
<keyword evidence="2" id="KW-1185">Reference proteome</keyword>
<dbReference type="InterPro" id="IPR029057">
    <property type="entry name" value="PRTase-like"/>
</dbReference>
<accession>A0A4E0QSP3</accession>
<dbReference type="CDD" id="cd06223">
    <property type="entry name" value="PRTases_typeI"/>
    <property type="match status" value="1"/>
</dbReference>
<dbReference type="InterPro" id="IPR000836">
    <property type="entry name" value="PRTase_dom"/>
</dbReference>
<name>A0A4E0QSP3_9GAMM</name>
<protein>
    <recommendedName>
        <fullName evidence="3">Phosphoribosyltransferase</fullName>
    </recommendedName>
</protein>
<comment type="caution">
    <text evidence="1">The sequence shown here is derived from an EMBL/GenBank/DDBJ whole genome shotgun (WGS) entry which is preliminary data.</text>
</comment>
<evidence type="ECO:0000313" key="1">
    <source>
        <dbReference type="EMBL" id="TGO02850.1"/>
    </source>
</evidence>
<dbReference type="Proteomes" id="UP000030428">
    <property type="component" value="Unassembled WGS sequence"/>
</dbReference>
<organism evidence="1 2">
    <name type="scientific">Candidatus Thiomargarita nelsonii</name>
    <dbReference type="NCBI Taxonomy" id="1003181"/>
    <lineage>
        <taxon>Bacteria</taxon>
        <taxon>Pseudomonadati</taxon>
        <taxon>Pseudomonadota</taxon>
        <taxon>Gammaproteobacteria</taxon>
        <taxon>Thiotrichales</taxon>
        <taxon>Thiotrichaceae</taxon>
        <taxon>Thiomargarita</taxon>
    </lineage>
</organism>
<dbReference type="AlphaFoldDB" id="A0A4E0QSP3"/>
<gene>
    <name evidence="1" type="ORF">PN36_17970</name>
</gene>
<evidence type="ECO:0008006" key="3">
    <source>
        <dbReference type="Google" id="ProtNLM"/>
    </source>
</evidence>